<dbReference type="SUPFAM" id="SSF47336">
    <property type="entry name" value="ACP-like"/>
    <property type="match status" value="1"/>
</dbReference>
<protein>
    <submittedName>
        <fullName evidence="5">Amino acid adenylation domain-containing protein</fullName>
    </submittedName>
</protein>
<dbReference type="InterPro" id="IPR023213">
    <property type="entry name" value="CAT-like_dom_sf"/>
</dbReference>
<dbReference type="Gene3D" id="3.30.559.30">
    <property type="entry name" value="Nonribosomal peptide synthetase, condensation domain"/>
    <property type="match status" value="2"/>
</dbReference>
<keyword evidence="6" id="KW-1185">Reference proteome</keyword>
<dbReference type="Gene3D" id="3.30.300.30">
    <property type="match status" value="1"/>
</dbReference>
<evidence type="ECO:0000256" key="3">
    <source>
        <dbReference type="ARBA" id="ARBA00022553"/>
    </source>
</evidence>
<dbReference type="SUPFAM" id="SSF52777">
    <property type="entry name" value="CoA-dependent acyltransferases"/>
    <property type="match status" value="4"/>
</dbReference>
<evidence type="ECO:0000256" key="2">
    <source>
        <dbReference type="ARBA" id="ARBA00022450"/>
    </source>
</evidence>
<dbReference type="Gene3D" id="3.30.559.10">
    <property type="entry name" value="Chloramphenicol acetyltransferase-like domain"/>
    <property type="match status" value="2"/>
</dbReference>
<dbReference type="InterPro" id="IPR045851">
    <property type="entry name" value="AMP-bd_C_sf"/>
</dbReference>
<dbReference type="SMART" id="SM00823">
    <property type="entry name" value="PKS_PP"/>
    <property type="match status" value="1"/>
</dbReference>
<dbReference type="InterPro" id="IPR009081">
    <property type="entry name" value="PP-bd_ACP"/>
</dbReference>
<evidence type="ECO:0000313" key="5">
    <source>
        <dbReference type="EMBL" id="MCM2392749.1"/>
    </source>
</evidence>
<dbReference type="CDD" id="cd19540">
    <property type="entry name" value="LCL_NRPS-like"/>
    <property type="match status" value="1"/>
</dbReference>
<reference evidence="5" key="1">
    <citation type="submission" date="2022-06" db="EMBL/GenBank/DDBJ databases">
        <title>Genome public.</title>
        <authorList>
            <person name="Sun Q."/>
        </authorList>
    </citation>
    <scope>NUCLEOTIDE SEQUENCE</scope>
    <source>
        <strain evidence="5">CWNU-1</strain>
    </source>
</reference>
<dbReference type="InterPro" id="IPR001242">
    <property type="entry name" value="Condensation_dom"/>
</dbReference>
<proteinExistence type="predicted"/>
<dbReference type="Proteomes" id="UP001431429">
    <property type="component" value="Unassembled WGS sequence"/>
</dbReference>
<keyword evidence="3" id="KW-0597">Phosphoprotein</keyword>
<dbReference type="Pfam" id="PF00550">
    <property type="entry name" value="PP-binding"/>
    <property type="match status" value="1"/>
</dbReference>
<dbReference type="InterPro" id="IPR006162">
    <property type="entry name" value="Ppantetheine_attach_site"/>
</dbReference>
<evidence type="ECO:0000259" key="4">
    <source>
        <dbReference type="PROSITE" id="PS50075"/>
    </source>
</evidence>
<dbReference type="Gene3D" id="3.40.50.980">
    <property type="match status" value="3"/>
</dbReference>
<dbReference type="Gene3D" id="2.30.38.10">
    <property type="entry name" value="Luciferase, Domain 3"/>
    <property type="match status" value="1"/>
</dbReference>
<dbReference type="Pfam" id="PF00501">
    <property type="entry name" value="AMP-binding"/>
    <property type="match status" value="1"/>
</dbReference>
<comment type="caution">
    <text evidence="5">The sequence shown here is derived from an EMBL/GenBank/DDBJ whole genome shotgun (WGS) entry which is preliminary data.</text>
</comment>
<dbReference type="InterPro" id="IPR000873">
    <property type="entry name" value="AMP-dep_synth/lig_dom"/>
</dbReference>
<dbReference type="InterPro" id="IPR020845">
    <property type="entry name" value="AMP-binding_CS"/>
</dbReference>
<feature type="domain" description="Carrier" evidence="4">
    <location>
        <begin position="977"/>
        <end position="1052"/>
    </location>
</feature>
<dbReference type="PANTHER" id="PTHR45527:SF14">
    <property type="entry name" value="PLIPASTATIN SYNTHASE SUBUNIT B"/>
    <property type="match status" value="1"/>
</dbReference>
<dbReference type="CDD" id="cd12116">
    <property type="entry name" value="A_NRPS_Ta1_like"/>
    <property type="match status" value="1"/>
</dbReference>
<dbReference type="NCBIfam" id="TIGR01733">
    <property type="entry name" value="AA-adenyl-dom"/>
    <property type="match status" value="1"/>
</dbReference>
<dbReference type="Gene3D" id="1.10.1200.10">
    <property type="entry name" value="ACP-like"/>
    <property type="match status" value="1"/>
</dbReference>
<dbReference type="PROSITE" id="PS00455">
    <property type="entry name" value="AMP_BINDING"/>
    <property type="match status" value="1"/>
</dbReference>
<evidence type="ECO:0000313" key="6">
    <source>
        <dbReference type="Proteomes" id="UP001431429"/>
    </source>
</evidence>
<dbReference type="InterPro" id="IPR036736">
    <property type="entry name" value="ACP-like_sf"/>
</dbReference>
<comment type="cofactor">
    <cofactor evidence="1">
        <name>pantetheine 4'-phosphate</name>
        <dbReference type="ChEBI" id="CHEBI:47942"/>
    </cofactor>
</comment>
<name>A0ABT0UVX4_9ACTN</name>
<dbReference type="EMBL" id="JAMQAW010000046">
    <property type="protein sequence ID" value="MCM2392749.1"/>
    <property type="molecule type" value="Genomic_DNA"/>
</dbReference>
<sequence>MTERASQRLPLTGAQTGVWYGQRLDPQSPVYNVGQYVEIDGAVDGTLFERALRQMVAETEALTVRFEETFEGAHDEGGQPRQLLVAQPDWPGLEIVDHAAASDPTASALALMRADMDSPADPATEPLFAFALHIVGPDRTLWYQRAHHIALDAYGFSLISRRAAEIYTALVRGDEPAPNPLGSLASVVGEERAYRSSERWSEDRDYWRSRLADRPEPEPLSGAAFPASHTFLRETATLSPQTTAGLLSIARTARASWADVVTAAFAAYLHRSTGSRDILLSLPAMARLGSVALKVPSMVVNVLPLRVSVRPDAPLSELAAAVAGDVRALRRHQRYRAEDIRRDLGLVGREQGLLGPMVNVKAFDNALDFAGSPGTVHNVAAGPVDDITLGLYHDAADGRIRCEFDGNPHAYDATTLAARCAEFAHFLAEAAAAPEHTPIGRHDLLPAAARATVIHEWNATDHNTTDHTVIDAFDQQVKTHSGLPAVIAGDTTLTYAELDDRANRLARLLMERGVGPEGIVGLALPRTTDLLIAVLAVLKAGGAYLPLDLDYPAERLEFMVEDARPVCTLTTLGSAAAAPDVRGVDTIVLDAPDTLAALADLSPTPTAAPTLDGGHPAYVIYTSGSTGRPKGVVVPHAALSNFLQMQVKELAMKAGDRLIAVTTISFDIAALEIYTPLISGATVVLADRDTVRDPAALAALIDTQRPAVVQATPSLWHALLEDGRPTALDQVKALVGGEAVPADLAERLTRAARSVTNVYGPTEVTVWATSSTLAPAHTGTPDIGVPFWNTQAYVLDSALRPTPTGRPGELYLAGAQLARGYLGRYALTSERFVGDPFGEPGARMYRTGDLVRRRPDGRIDFIGRADDQVKVRGFRIELGEIESALGAPDSVGRAVVLVREDRPGTQHLVGYVTASGTGGALEPAALRQAVAERLPDYMVPSAVVVLGAFPLTANGKIDRRALPAPDLDGLTSGSGRGPRGAREEILGGIFADVLGLASVGPDDDFFSLGGHSLLAARVVARVRTVLGADCTIREVFEARTVAELALRLDEHSTAGRPALTAAVERPSVLPLSFAQQRLWFLHQMQGPSATYNIPFVARFGEPLDALALNAALWDVVARHEALRTVFSEVDGQPQQRVLDMAEAAVGLRVVESPKDRFDAAAEAALGHHFDLSIEPPLRVTLLRDPESGAHALVVLIHHIASDEWSMGPFLGSLERAYAARAAGEAPGLGELPVQYADYALWQRRLLGDPADPESLAARQAAHWRDELLGLPAELALPTDRPRPAVATNAGGMVHREVPAELAAGVRRLARRSGSSVFMVVHAAVAALLHRLGAGDDIPLGSPVAGRGDEALDDLVGFFVNTVVLRTDLSGTPTFAELLDRVRAADLAALDHTDLPFDSVVEAVNPERSLTRHPLFQTMVSHSTVTQDVRQLFGRETRVDRVDPGVTKFDLDLTFSDSAHGDELDLEVFYASDLFDRGTVEALADRLLRLLAQAVAEPDRPIADLELLSADEHAQLAQWNTTERPIPNETIIDILARQVTATPDETAIVAGETHLTFNQLATASDQLAHLLITEGIGPD</sequence>
<dbReference type="Pfam" id="PF00668">
    <property type="entry name" value="Condensation"/>
    <property type="match status" value="2"/>
</dbReference>
<dbReference type="SUPFAM" id="SSF56801">
    <property type="entry name" value="Acetyl-CoA synthetase-like"/>
    <property type="match status" value="2"/>
</dbReference>
<keyword evidence="2" id="KW-0596">Phosphopantetheine</keyword>
<dbReference type="RefSeq" id="WP_250923074.1">
    <property type="nucleotide sequence ID" value="NZ_JAMQAW010000046.1"/>
</dbReference>
<dbReference type="InterPro" id="IPR025110">
    <property type="entry name" value="AMP-bd_C"/>
</dbReference>
<feature type="non-terminal residue" evidence="5">
    <location>
        <position position="1578"/>
    </location>
</feature>
<dbReference type="Pfam" id="PF13193">
    <property type="entry name" value="AMP-binding_C"/>
    <property type="match status" value="1"/>
</dbReference>
<organism evidence="5 6">
    <name type="scientific">Streptomyces albipurpureus</name>
    <dbReference type="NCBI Taxonomy" id="2897419"/>
    <lineage>
        <taxon>Bacteria</taxon>
        <taxon>Bacillati</taxon>
        <taxon>Actinomycetota</taxon>
        <taxon>Actinomycetes</taxon>
        <taxon>Kitasatosporales</taxon>
        <taxon>Streptomycetaceae</taxon>
        <taxon>Streptomyces</taxon>
    </lineage>
</organism>
<dbReference type="InterPro" id="IPR020806">
    <property type="entry name" value="PKS_PP-bd"/>
</dbReference>
<gene>
    <name evidence="5" type="ORF">NBG84_31440</name>
</gene>
<accession>A0ABT0UVX4</accession>
<dbReference type="PANTHER" id="PTHR45527">
    <property type="entry name" value="NONRIBOSOMAL PEPTIDE SYNTHETASE"/>
    <property type="match status" value="1"/>
</dbReference>
<evidence type="ECO:0000256" key="1">
    <source>
        <dbReference type="ARBA" id="ARBA00001957"/>
    </source>
</evidence>
<dbReference type="InterPro" id="IPR010071">
    <property type="entry name" value="AA_adenyl_dom"/>
</dbReference>
<dbReference type="PROSITE" id="PS50075">
    <property type="entry name" value="CARRIER"/>
    <property type="match status" value="1"/>
</dbReference>
<dbReference type="PROSITE" id="PS00012">
    <property type="entry name" value="PHOSPHOPANTETHEINE"/>
    <property type="match status" value="1"/>
</dbReference>